<dbReference type="Pfam" id="PF13508">
    <property type="entry name" value="Acetyltransf_7"/>
    <property type="match status" value="1"/>
</dbReference>
<dbReference type="RefSeq" id="WP_065973951.1">
    <property type="nucleotide sequence ID" value="NZ_LWRY01000131.1"/>
</dbReference>
<evidence type="ECO:0000313" key="8">
    <source>
        <dbReference type="Proteomes" id="UP000095008"/>
    </source>
</evidence>
<evidence type="ECO:0000313" key="7">
    <source>
        <dbReference type="EMBL" id="OCX71571.1"/>
    </source>
</evidence>
<dbReference type="Proteomes" id="UP000095008">
    <property type="component" value="Unassembled WGS sequence"/>
</dbReference>
<dbReference type="OrthoDB" id="9799147at2"/>
<dbReference type="PANTHER" id="PTHR36449:SF1">
    <property type="entry name" value="ACETYLTRANSFERASE"/>
    <property type="match status" value="1"/>
</dbReference>
<dbReference type="SUPFAM" id="SSF55729">
    <property type="entry name" value="Acyl-CoA N-acyltransferases (Nat)"/>
    <property type="match status" value="1"/>
</dbReference>
<evidence type="ECO:0000256" key="2">
    <source>
        <dbReference type="ARBA" id="ARBA00022649"/>
    </source>
</evidence>
<comment type="caution">
    <text evidence="7">The sequence shown here is derived from an EMBL/GenBank/DDBJ whole genome shotgun (WGS) entry which is preliminary data.</text>
</comment>
<feature type="domain" description="N-acetyltransferase" evidence="6">
    <location>
        <begin position="3"/>
        <end position="165"/>
    </location>
</feature>
<keyword evidence="3 7" id="KW-0808">Transferase</keyword>
<keyword evidence="4" id="KW-0012">Acyltransferase</keyword>
<proteinExistence type="predicted"/>
<dbReference type="PROSITE" id="PS51186">
    <property type="entry name" value="GNAT"/>
    <property type="match status" value="1"/>
</dbReference>
<protein>
    <submittedName>
        <fullName evidence="7">GCN5 family acetyltransferase</fullName>
    </submittedName>
</protein>
<dbReference type="InterPro" id="IPR016181">
    <property type="entry name" value="Acyl_CoA_acyltransferase"/>
</dbReference>
<dbReference type="GO" id="GO:0016747">
    <property type="term" value="F:acyltransferase activity, transferring groups other than amino-acyl groups"/>
    <property type="evidence" value="ECO:0007669"/>
    <property type="project" value="InterPro"/>
</dbReference>
<reference evidence="7" key="1">
    <citation type="journal article" date="2016" name="Int. J. Mol. Sci.">
        <title>Comparative genomics of the extreme acidophile Acidithiobacillus thiooxidans reveals intraspecific divergence and niche adaptation.</title>
        <authorList>
            <person name="Zhang X."/>
            <person name="Feng X."/>
            <person name="Tao J."/>
            <person name="Ma L."/>
            <person name="Xiao Y."/>
            <person name="Liang Y."/>
            <person name="Liu X."/>
            <person name="Yin H."/>
        </authorList>
    </citation>
    <scope>NUCLEOTIDE SEQUENCE [LARGE SCALE GENOMIC DNA]</scope>
    <source>
        <strain evidence="7">DXS-W</strain>
    </source>
</reference>
<comment type="catalytic activity">
    <reaction evidence="5">
        <text>glycyl-tRNA(Gly) + acetyl-CoA = N-acetylglycyl-tRNA(Gly) + CoA + H(+)</text>
        <dbReference type="Rhea" id="RHEA:81867"/>
        <dbReference type="Rhea" id="RHEA-COMP:9683"/>
        <dbReference type="Rhea" id="RHEA-COMP:19766"/>
        <dbReference type="ChEBI" id="CHEBI:15378"/>
        <dbReference type="ChEBI" id="CHEBI:57287"/>
        <dbReference type="ChEBI" id="CHEBI:57288"/>
        <dbReference type="ChEBI" id="CHEBI:78522"/>
        <dbReference type="ChEBI" id="CHEBI:232036"/>
    </reaction>
</comment>
<dbReference type="AlphaFoldDB" id="A0A1C2I6F0"/>
<keyword evidence="8" id="KW-1185">Reference proteome</keyword>
<dbReference type="Gene3D" id="3.40.630.30">
    <property type="match status" value="1"/>
</dbReference>
<keyword evidence="1" id="KW-0678">Repressor</keyword>
<dbReference type="InterPro" id="IPR000182">
    <property type="entry name" value="GNAT_dom"/>
</dbReference>
<evidence type="ECO:0000256" key="1">
    <source>
        <dbReference type="ARBA" id="ARBA00022491"/>
    </source>
</evidence>
<organism evidence="7 8">
    <name type="scientific">Acidithiobacillus thiooxidans</name>
    <name type="common">Thiobacillus thiooxidans</name>
    <dbReference type="NCBI Taxonomy" id="930"/>
    <lineage>
        <taxon>Bacteria</taxon>
        <taxon>Pseudomonadati</taxon>
        <taxon>Pseudomonadota</taxon>
        <taxon>Acidithiobacillia</taxon>
        <taxon>Acidithiobacillales</taxon>
        <taxon>Acidithiobacillaceae</taxon>
        <taxon>Acidithiobacillus</taxon>
    </lineage>
</organism>
<dbReference type="PANTHER" id="PTHR36449">
    <property type="entry name" value="ACETYLTRANSFERASE-RELATED"/>
    <property type="match status" value="1"/>
</dbReference>
<dbReference type="EMBL" id="LWRY01000131">
    <property type="protein sequence ID" value="OCX71571.1"/>
    <property type="molecule type" value="Genomic_DNA"/>
</dbReference>
<gene>
    <name evidence="7" type="ORF">A6M23_11555</name>
</gene>
<accession>A0A1C2I6F0</accession>
<name>A0A1C2I6F0_ACITH</name>
<evidence type="ECO:0000256" key="3">
    <source>
        <dbReference type="ARBA" id="ARBA00022679"/>
    </source>
</evidence>
<keyword evidence="2" id="KW-1277">Toxin-antitoxin system</keyword>
<sequence length="165" mass="18208">MNYSLRALDVRARTDPFDCGEVRLNEYLQRYASQDVKRGIARAFIASPADELERVCGFYTLSAASIAAQTLPDKFKKKLPRYPIPVALLGRLAVDQTFQGQGLGTILVADACMRVNAASETLAVAAIIVDPKTAQAVAFYQHLGFVALNDQNNRLWLPRSVWSGF</sequence>
<evidence type="ECO:0000259" key="6">
    <source>
        <dbReference type="PROSITE" id="PS51186"/>
    </source>
</evidence>
<evidence type="ECO:0000256" key="5">
    <source>
        <dbReference type="ARBA" id="ARBA00049880"/>
    </source>
</evidence>
<evidence type="ECO:0000256" key="4">
    <source>
        <dbReference type="ARBA" id="ARBA00023315"/>
    </source>
</evidence>